<comment type="caution">
    <text evidence="1">The sequence shown here is derived from an EMBL/GenBank/DDBJ whole genome shotgun (WGS) entry which is preliminary data.</text>
</comment>
<accession>A0ACC5WUS9</accession>
<name>A0ACC5WUS9_PANGG</name>
<gene>
    <name evidence="1" type="ORF">PGIGA_G00018680</name>
</gene>
<evidence type="ECO:0000313" key="2">
    <source>
        <dbReference type="Proteomes" id="UP000829447"/>
    </source>
</evidence>
<dbReference type="EMBL" id="CM040463">
    <property type="protein sequence ID" value="MCI4382784.1"/>
    <property type="molecule type" value="Genomic_DNA"/>
</dbReference>
<evidence type="ECO:0000313" key="1">
    <source>
        <dbReference type="EMBL" id="MCI4382784.1"/>
    </source>
</evidence>
<proteinExistence type="predicted"/>
<protein>
    <submittedName>
        <fullName evidence="1">Uncharacterized protein</fullName>
    </submittedName>
</protein>
<organism evidence="1 2">
    <name type="scientific">Pangasianodon gigas</name>
    <name type="common">Mekong giant catfish</name>
    <name type="synonym">Pangasius gigas</name>
    <dbReference type="NCBI Taxonomy" id="30993"/>
    <lineage>
        <taxon>Eukaryota</taxon>
        <taxon>Metazoa</taxon>
        <taxon>Chordata</taxon>
        <taxon>Craniata</taxon>
        <taxon>Vertebrata</taxon>
        <taxon>Euteleostomi</taxon>
        <taxon>Actinopterygii</taxon>
        <taxon>Neopterygii</taxon>
        <taxon>Teleostei</taxon>
        <taxon>Ostariophysi</taxon>
        <taxon>Siluriformes</taxon>
        <taxon>Pangasiidae</taxon>
        <taxon>Pangasianodon</taxon>
    </lineage>
</organism>
<reference evidence="1 2" key="1">
    <citation type="journal article" date="2022" name="bioRxiv">
        <title>An ancient truncated duplication of the anti-Mullerian hormone receptor type 2 gene is a potential conserved master sex determinant in the Pangasiidae catfish family.</title>
        <authorList>
            <person name="Wen M."/>
            <person name="Pan Q."/>
            <person name="Jouanno E."/>
            <person name="Montfort J."/>
            <person name="Zahm M."/>
            <person name="Cabau C."/>
            <person name="Klopp C."/>
            <person name="Iampietro C."/>
            <person name="Roques C."/>
            <person name="Bouchez O."/>
            <person name="Castinel A."/>
            <person name="Donnadieu C."/>
            <person name="Parrinello H."/>
            <person name="Poncet C."/>
            <person name="Belmonte E."/>
            <person name="Gautier V."/>
            <person name="Avarre J.-C."/>
            <person name="Dugue R."/>
            <person name="Gustiano R."/>
            <person name="Ha T.T.T."/>
            <person name="Campet M."/>
            <person name="Sriphairoj K."/>
            <person name="Ribolli J."/>
            <person name="de Almeida F.L."/>
            <person name="Desvignes T."/>
            <person name="Postlethwait J.H."/>
            <person name="Bucao C.F."/>
            <person name="Robinson-Rechavi M."/>
            <person name="Bobe J."/>
            <person name="Herpin A."/>
            <person name="Guiguen Y."/>
        </authorList>
    </citation>
    <scope>NUCLEOTIDE SEQUENCE [LARGE SCALE GENOMIC DNA]</scope>
    <source>
        <strain evidence="1">YG-Dec2019</strain>
    </source>
</reference>
<sequence length="468" mass="51772">MSSTRKQYFAVSCLALMIVCLTVVMKKWHFGLRGDLGDAALNSGLTPLRGALLQHMRDRQQEIAPFYTLNHGHRSLEAQATFPNADAVSSPDVQASGSEIGCSDLSGLTVVDFLGAGYTKMVLKVVLPQGVEVALKTVNNQGTDMRSCLEDFRDPQGCQDLVSFKLRKEIILLQRLQHPNIVKLKGQCQDSALVGGITAVLEQGTPVQMIQLLQSPWEERFRVCLGLVRLLHYLSLSPLGSVALLDFQPRQFIMVSGELKLTDLDDAIVTETQCRTSSDCVLQFPLRNFTFPCSGSGVCQGLNEMRNLYNAYRYFFIYLLPHQAPTILKPLVDQIMNTTGELRHSVNKTLEAFEEVLHVYKSGLHLQNMPSSVIKDYAVLKGMGTSGNKEYKCWPSYNHEGCMLSVHSATEAAHICNSHPQCTSFSLSDQKTWTGRLLASFRSGFSHLVPDVSSTVYVRTAKASAATL</sequence>
<dbReference type="Proteomes" id="UP000829447">
    <property type="component" value="Linkage Group LG10"/>
</dbReference>
<keyword evidence="2" id="KW-1185">Reference proteome</keyword>